<proteinExistence type="predicted"/>
<evidence type="ECO:0000313" key="1">
    <source>
        <dbReference type="EMBL" id="QHT83419.1"/>
    </source>
</evidence>
<dbReference type="AlphaFoldDB" id="A0A6C0HSC3"/>
<name>A0A6C0HSC3_9ZZZZ</name>
<organism evidence="1">
    <name type="scientific">viral metagenome</name>
    <dbReference type="NCBI Taxonomy" id="1070528"/>
    <lineage>
        <taxon>unclassified sequences</taxon>
        <taxon>metagenomes</taxon>
        <taxon>organismal metagenomes</taxon>
    </lineage>
</organism>
<dbReference type="EMBL" id="MN740009">
    <property type="protein sequence ID" value="QHT83419.1"/>
    <property type="molecule type" value="Genomic_DNA"/>
</dbReference>
<sequence length="94" mass="11428">MEELLKKELFLTREFYNDPSETNRMELLNVKKEMIMLFNKSENNINVCKNYINKQNEKLLAQYNEFSNLFEYLKDKEDVTNITKILNELRDQLL</sequence>
<reference evidence="1" key="1">
    <citation type="journal article" date="2020" name="Nature">
        <title>Giant virus diversity and host interactions through global metagenomics.</title>
        <authorList>
            <person name="Schulz F."/>
            <person name="Roux S."/>
            <person name="Paez-Espino D."/>
            <person name="Jungbluth S."/>
            <person name="Walsh D.A."/>
            <person name="Denef V.J."/>
            <person name="McMahon K.D."/>
            <person name="Konstantinidis K.T."/>
            <person name="Eloe-Fadrosh E.A."/>
            <person name="Kyrpides N.C."/>
            <person name="Woyke T."/>
        </authorList>
    </citation>
    <scope>NUCLEOTIDE SEQUENCE</scope>
    <source>
        <strain evidence="1">GVMAG-M-3300023184-167</strain>
    </source>
</reference>
<accession>A0A6C0HSC3</accession>
<protein>
    <submittedName>
        <fullName evidence="1">Uncharacterized protein</fullName>
    </submittedName>
</protein>